<evidence type="ECO:0000256" key="10">
    <source>
        <dbReference type="ARBA" id="ARBA00023211"/>
    </source>
</evidence>
<dbReference type="PANTHER" id="PTHR10954">
    <property type="entry name" value="RIBONUCLEASE H2 SUBUNIT A"/>
    <property type="match status" value="1"/>
</dbReference>
<dbReference type="CDD" id="cd07182">
    <property type="entry name" value="RNase_HII_bacteria_HII_like"/>
    <property type="match status" value="1"/>
</dbReference>
<dbReference type="SUPFAM" id="SSF53098">
    <property type="entry name" value="Ribonuclease H-like"/>
    <property type="match status" value="1"/>
</dbReference>
<evidence type="ECO:0000256" key="2">
    <source>
        <dbReference type="ARBA" id="ARBA00001946"/>
    </source>
</evidence>
<dbReference type="InterPro" id="IPR024567">
    <property type="entry name" value="RNase_HII/HIII_dom"/>
</dbReference>
<dbReference type="EMBL" id="KZ819635">
    <property type="protein sequence ID" value="PWN91904.1"/>
    <property type="molecule type" value="Genomic_DNA"/>
</dbReference>
<keyword evidence="6 11" id="KW-0540">Nuclease</keyword>
<dbReference type="PANTHER" id="PTHR10954:SF18">
    <property type="entry name" value="RIBONUCLEASE HII"/>
    <property type="match status" value="1"/>
</dbReference>
<dbReference type="InterPro" id="IPR022898">
    <property type="entry name" value="RNase_HII"/>
</dbReference>
<dbReference type="InterPro" id="IPR012337">
    <property type="entry name" value="RNaseH-like_sf"/>
</dbReference>
<comment type="subcellular location">
    <subcellularLocation>
        <location evidence="3">Cytoplasm</location>
    </subcellularLocation>
</comment>
<feature type="compositionally biased region" description="Basic and acidic residues" evidence="13">
    <location>
        <begin position="440"/>
        <end position="452"/>
    </location>
</feature>
<comment type="cofactor">
    <cofactor evidence="2">
        <name>Mg(2+)</name>
        <dbReference type="ChEBI" id="CHEBI:18420"/>
    </cofactor>
</comment>
<comment type="similarity">
    <text evidence="4 12">Belongs to the RNase HII family.</text>
</comment>
<comment type="function">
    <text evidence="12">Endonuclease that specifically degrades the RNA of RNA-DNA hybrids.</text>
</comment>
<evidence type="ECO:0000256" key="7">
    <source>
        <dbReference type="ARBA" id="ARBA00022723"/>
    </source>
</evidence>
<dbReference type="EC" id="3.1.26.4" evidence="12"/>
<dbReference type="STRING" id="215250.A0A316YSX5"/>
<evidence type="ECO:0000256" key="8">
    <source>
        <dbReference type="ARBA" id="ARBA00022759"/>
    </source>
</evidence>
<dbReference type="GO" id="GO:0005737">
    <property type="term" value="C:cytoplasm"/>
    <property type="evidence" value="ECO:0007669"/>
    <property type="project" value="UniProtKB-SubCell"/>
</dbReference>
<name>A0A316YSX5_9BASI</name>
<dbReference type="InParanoid" id="A0A316YSX5"/>
<dbReference type="GO" id="GO:0003723">
    <property type="term" value="F:RNA binding"/>
    <property type="evidence" value="ECO:0007669"/>
    <property type="project" value="UniProtKB-UniRule"/>
</dbReference>
<dbReference type="AlphaFoldDB" id="A0A316YSX5"/>
<feature type="binding site" evidence="11">
    <location>
        <position position="318"/>
    </location>
    <ligand>
        <name>a divalent metal cation</name>
        <dbReference type="ChEBI" id="CHEBI:60240"/>
    </ligand>
</feature>
<keyword evidence="16" id="KW-1185">Reference proteome</keyword>
<feature type="compositionally biased region" description="Basic and acidic residues" evidence="13">
    <location>
        <begin position="58"/>
        <end position="69"/>
    </location>
</feature>
<dbReference type="Gene3D" id="3.30.420.10">
    <property type="entry name" value="Ribonuclease H-like superfamily/Ribonuclease H"/>
    <property type="match status" value="1"/>
</dbReference>
<feature type="compositionally biased region" description="Basic and acidic residues" evidence="13">
    <location>
        <begin position="468"/>
        <end position="478"/>
    </location>
</feature>
<keyword evidence="8 11" id="KW-0255">Endonuclease</keyword>
<keyword evidence="10" id="KW-0464">Manganese</keyword>
<dbReference type="PROSITE" id="PS51975">
    <property type="entry name" value="RNASE_H_2"/>
    <property type="match status" value="1"/>
</dbReference>
<dbReference type="GO" id="GO:0043137">
    <property type="term" value="P:DNA replication, removal of RNA primer"/>
    <property type="evidence" value="ECO:0007669"/>
    <property type="project" value="TreeGrafter"/>
</dbReference>
<feature type="compositionally biased region" description="Low complexity" evidence="13">
    <location>
        <begin position="455"/>
        <end position="465"/>
    </location>
</feature>
<feature type="region of interest" description="Disordered" evidence="13">
    <location>
        <begin position="423"/>
        <end position="488"/>
    </location>
</feature>
<dbReference type="InterPro" id="IPR001352">
    <property type="entry name" value="RNase_HII/HIII"/>
</dbReference>
<dbReference type="GO" id="GO:0004523">
    <property type="term" value="F:RNA-DNA hybrid ribonuclease activity"/>
    <property type="evidence" value="ECO:0007669"/>
    <property type="project" value="UniProtKB-UniRule"/>
</dbReference>
<dbReference type="RefSeq" id="XP_025379102.1">
    <property type="nucleotide sequence ID" value="XM_025521187.1"/>
</dbReference>
<dbReference type="NCBIfam" id="NF000595">
    <property type="entry name" value="PRK00015.1-3"/>
    <property type="match status" value="1"/>
</dbReference>
<dbReference type="InterPro" id="IPR036397">
    <property type="entry name" value="RNaseH_sf"/>
</dbReference>
<keyword evidence="9 11" id="KW-0378">Hydrolase</keyword>
<dbReference type="GO" id="GO:0032299">
    <property type="term" value="C:ribonuclease H2 complex"/>
    <property type="evidence" value="ECO:0007669"/>
    <property type="project" value="TreeGrafter"/>
</dbReference>
<evidence type="ECO:0000256" key="4">
    <source>
        <dbReference type="ARBA" id="ARBA00007383"/>
    </source>
</evidence>
<feature type="compositionally biased region" description="Basic and acidic residues" evidence="13">
    <location>
        <begin position="24"/>
        <end position="47"/>
    </location>
</feature>
<feature type="binding site" evidence="11">
    <location>
        <position position="219"/>
    </location>
    <ligand>
        <name>a divalent metal cation</name>
        <dbReference type="ChEBI" id="CHEBI:60240"/>
    </ligand>
</feature>
<dbReference type="Proteomes" id="UP000245768">
    <property type="component" value="Unassembled WGS sequence"/>
</dbReference>
<evidence type="ECO:0000256" key="6">
    <source>
        <dbReference type="ARBA" id="ARBA00022722"/>
    </source>
</evidence>
<dbReference type="GO" id="GO:0006298">
    <property type="term" value="P:mismatch repair"/>
    <property type="evidence" value="ECO:0007669"/>
    <property type="project" value="TreeGrafter"/>
</dbReference>
<evidence type="ECO:0000313" key="15">
    <source>
        <dbReference type="EMBL" id="PWN91904.1"/>
    </source>
</evidence>
<proteinExistence type="inferred from homology"/>
<comment type="cofactor">
    <cofactor evidence="11">
        <name>Mn(2+)</name>
        <dbReference type="ChEBI" id="CHEBI:29035"/>
    </cofactor>
    <cofactor evidence="11">
        <name>Mg(2+)</name>
        <dbReference type="ChEBI" id="CHEBI:18420"/>
    </cofactor>
    <text evidence="11">Manganese or magnesium. Binds 1 divalent metal ion per monomer in the absence of substrate. May bind a second metal ion after substrate binding.</text>
</comment>
<evidence type="ECO:0000256" key="3">
    <source>
        <dbReference type="ARBA" id="ARBA00004496"/>
    </source>
</evidence>
<organism evidence="15 16">
    <name type="scientific">Acaromyces ingoldii</name>
    <dbReference type="NCBI Taxonomy" id="215250"/>
    <lineage>
        <taxon>Eukaryota</taxon>
        <taxon>Fungi</taxon>
        <taxon>Dikarya</taxon>
        <taxon>Basidiomycota</taxon>
        <taxon>Ustilaginomycotina</taxon>
        <taxon>Exobasidiomycetes</taxon>
        <taxon>Exobasidiales</taxon>
        <taxon>Cryptobasidiaceae</taxon>
        <taxon>Acaromyces</taxon>
    </lineage>
</organism>
<evidence type="ECO:0000256" key="11">
    <source>
        <dbReference type="PROSITE-ProRule" id="PRU01319"/>
    </source>
</evidence>
<protein>
    <recommendedName>
        <fullName evidence="12">Ribonuclease</fullName>
        <ecNumber evidence="12">3.1.26.4</ecNumber>
    </recommendedName>
</protein>
<keyword evidence="7 11" id="KW-0479">Metal-binding</keyword>
<dbReference type="Pfam" id="PF01351">
    <property type="entry name" value="RNase_HII"/>
    <property type="match status" value="1"/>
</dbReference>
<dbReference type="GeneID" id="37043103"/>
<comment type="catalytic activity">
    <reaction evidence="1 11 12">
        <text>Endonucleolytic cleavage to 5'-phosphomonoester.</text>
        <dbReference type="EC" id="3.1.26.4"/>
    </reaction>
</comment>
<gene>
    <name evidence="15" type="ORF">FA10DRAFT_265729</name>
</gene>
<feature type="compositionally biased region" description="Basic and acidic residues" evidence="13">
    <location>
        <begin position="423"/>
        <end position="432"/>
    </location>
</feature>
<evidence type="ECO:0000259" key="14">
    <source>
        <dbReference type="PROSITE" id="PS51975"/>
    </source>
</evidence>
<evidence type="ECO:0000256" key="1">
    <source>
        <dbReference type="ARBA" id="ARBA00000077"/>
    </source>
</evidence>
<feature type="domain" description="RNase H type-2" evidence="14">
    <location>
        <begin position="212"/>
        <end position="435"/>
    </location>
</feature>
<dbReference type="OrthoDB" id="7462577at2759"/>
<feature type="compositionally biased region" description="Basic residues" evidence="13">
    <location>
        <begin position="81"/>
        <end position="95"/>
    </location>
</feature>
<dbReference type="HAMAP" id="MF_00052_B">
    <property type="entry name" value="RNase_HII_B"/>
    <property type="match status" value="1"/>
</dbReference>
<evidence type="ECO:0000256" key="9">
    <source>
        <dbReference type="ARBA" id="ARBA00022801"/>
    </source>
</evidence>
<accession>A0A316YSX5</accession>
<evidence type="ECO:0000313" key="16">
    <source>
        <dbReference type="Proteomes" id="UP000245768"/>
    </source>
</evidence>
<feature type="compositionally biased region" description="Low complexity" evidence="13">
    <location>
        <begin position="479"/>
        <end position="488"/>
    </location>
</feature>
<evidence type="ECO:0000256" key="5">
    <source>
        <dbReference type="ARBA" id="ARBA00022490"/>
    </source>
</evidence>
<keyword evidence="5" id="KW-0963">Cytoplasm</keyword>
<reference evidence="15 16" key="1">
    <citation type="journal article" date="2018" name="Mol. Biol. Evol.">
        <title>Broad Genomic Sampling Reveals a Smut Pathogenic Ancestry of the Fungal Clade Ustilaginomycotina.</title>
        <authorList>
            <person name="Kijpornyongpan T."/>
            <person name="Mondo S.J."/>
            <person name="Barry K."/>
            <person name="Sandor L."/>
            <person name="Lee J."/>
            <person name="Lipzen A."/>
            <person name="Pangilinan J."/>
            <person name="LaButti K."/>
            <person name="Hainaut M."/>
            <person name="Henrissat B."/>
            <person name="Grigoriev I.V."/>
            <person name="Spatafora J.W."/>
            <person name="Aime M.C."/>
        </authorList>
    </citation>
    <scope>NUCLEOTIDE SEQUENCE [LARGE SCALE GENOMIC DNA]</scope>
    <source>
        <strain evidence="15 16">MCA 4198</strain>
    </source>
</reference>
<feature type="binding site" evidence="11">
    <location>
        <position position="218"/>
    </location>
    <ligand>
        <name>a divalent metal cation</name>
        <dbReference type="ChEBI" id="CHEBI:60240"/>
    </ligand>
</feature>
<evidence type="ECO:0000256" key="12">
    <source>
        <dbReference type="RuleBase" id="RU003515"/>
    </source>
</evidence>
<evidence type="ECO:0000256" key="13">
    <source>
        <dbReference type="SAM" id="MobiDB-lite"/>
    </source>
</evidence>
<feature type="region of interest" description="Disordered" evidence="13">
    <location>
        <begin position="1"/>
        <end position="113"/>
    </location>
</feature>
<dbReference type="GO" id="GO:0046872">
    <property type="term" value="F:metal ion binding"/>
    <property type="evidence" value="ECO:0007669"/>
    <property type="project" value="UniProtKB-KW"/>
</dbReference>
<sequence length="488" mass="53137">MPPQARSRRAAASAASASISEAYDLTRRGARLEEKAPKAVKRNREVADEAEVETNGKPGEHCEGAEMKAKQKRQGSQNASPKRRATSKKTTKSKAKATPVLGTSEDPGEEIETAAGDELSGAAKELSTLISQNDVGALESWIAQEEATSPSVGPKTKDKATEALLKRAKKERDLMVKERNRLAKLLHYERAIVASAKLEEHVEEEVGEVEPIYIAGTDEVGVGPLAGPIVACAVILPSPSSIPDSGLRWWKGLDDSKRVHKSKRAEMAQSIKEHALAWSVGIVEAKEVDELNNYQGSIEAMRRAIEGLAIRPDHLLVDARDIPDVRLPPRKEAVASRKKEDEEEIGQTALISGDRLSQSIAAASIIAKVTRDAMMDTIHLSYPEYNFLENKGYGTAHHMKALREIGPCPHHRFSFRPVAEAQAKLEGREVTPPKKRTKKSKADDGPKKDAEGKPLLTTLTNWLTLPWKKGEGDAKDQGQADAAPVVEA</sequence>